<dbReference type="SUPFAM" id="SSF54211">
    <property type="entry name" value="Ribosomal protein S5 domain 2-like"/>
    <property type="match status" value="1"/>
</dbReference>
<dbReference type="Gene3D" id="3.30.230.10">
    <property type="match status" value="1"/>
</dbReference>
<evidence type="ECO:0000256" key="4">
    <source>
        <dbReference type="ARBA" id="ARBA00023098"/>
    </source>
</evidence>
<feature type="domain" description="Diphosphomevalonate decarboxylase-like N-terminal" evidence="6">
    <location>
        <begin position="15"/>
        <end position="172"/>
    </location>
</feature>
<proteinExistence type="inferred from homology"/>
<protein>
    <recommendedName>
        <fullName evidence="2">diphosphomevalonate decarboxylase</fullName>
        <ecNumber evidence="2">4.1.1.33</ecNumber>
    </recommendedName>
</protein>
<dbReference type="EC" id="4.1.1.33" evidence="2"/>
<keyword evidence="5" id="KW-0456">Lyase</keyword>
<dbReference type="PANTHER" id="PTHR10977:SF3">
    <property type="entry name" value="DIPHOSPHOMEVALONATE DECARBOXYLASE"/>
    <property type="match status" value="1"/>
</dbReference>
<dbReference type="InterPro" id="IPR020568">
    <property type="entry name" value="Ribosomal_Su5_D2-typ_SF"/>
</dbReference>
<dbReference type="Pfam" id="PF22700">
    <property type="entry name" value="MVD-like_N"/>
    <property type="match status" value="1"/>
</dbReference>
<evidence type="ECO:0000259" key="6">
    <source>
        <dbReference type="Pfam" id="PF22700"/>
    </source>
</evidence>
<organism evidence="7">
    <name type="scientific">mine drainage metagenome</name>
    <dbReference type="NCBI Taxonomy" id="410659"/>
    <lineage>
        <taxon>unclassified sequences</taxon>
        <taxon>metagenomes</taxon>
        <taxon>ecological metagenomes</taxon>
    </lineage>
</organism>
<gene>
    <name evidence="7" type="ORF">B1B_04270</name>
</gene>
<comment type="similarity">
    <text evidence="1">Belongs to the diphosphomevalonate decarboxylase family.</text>
</comment>
<dbReference type="AlphaFoldDB" id="T1CT46"/>
<keyword evidence="3" id="KW-0444">Lipid biosynthesis</keyword>
<comment type="caution">
    <text evidence="7">The sequence shown here is derived from an EMBL/GenBank/DDBJ whole genome shotgun (WGS) entry which is preliminary data.</text>
</comment>
<feature type="non-terminal residue" evidence="7">
    <location>
        <position position="235"/>
    </location>
</feature>
<reference evidence="7" key="2">
    <citation type="journal article" date="2014" name="ISME J.">
        <title>Microbial stratification in low pH oxic and suboxic macroscopic growths along an acid mine drainage.</title>
        <authorList>
            <person name="Mendez-Garcia C."/>
            <person name="Mesa V."/>
            <person name="Sprenger R.R."/>
            <person name="Richter M."/>
            <person name="Diez M.S."/>
            <person name="Solano J."/>
            <person name="Bargiela R."/>
            <person name="Golyshina O.V."/>
            <person name="Manteca A."/>
            <person name="Ramos J.L."/>
            <person name="Gallego J.R."/>
            <person name="Llorente I."/>
            <person name="Martins Dos Santos V.A."/>
            <person name="Jensen O.N."/>
            <person name="Pelaez A.I."/>
            <person name="Sanchez J."/>
            <person name="Ferrer M."/>
        </authorList>
    </citation>
    <scope>NUCLEOTIDE SEQUENCE</scope>
</reference>
<dbReference type="PANTHER" id="PTHR10977">
    <property type="entry name" value="DIPHOSPHOMEVALONATE DECARBOXYLASE"/>
    <property type="match status" value="1"/>
</dbReference>
<dbReference type="InterPro" id="IPR005935">
    <property type="entry name" value="Mev_decarb"/>
</dbReference>
<dbReference type="InterPro" id="IPR029765">
    <property type="entry name" value="Mev_diP_decarb"/>
</dbReference>
<evidence type="ECO:0000256" key="5">
    <source>
        <dbReference type="ARBA" id="ARBA00023239"/>
    </source>
</evidence>
<evidence type="ECO:0000313" key="7">
    <source>
        <dbReference type="EMBL" id="EQD71779.1"/>
    </source>
</evidence>
<dbReference type="InterPro" id="IPR036554">
    <property type="entry name" value="GHMP_kinase_C_sf"/>
</dbReference>
<dbReference type="PIRSF" id="PIRSF015950">
    <property type="entry name" value="Mev_P_decrbx"/>
    <property type="match status" value="1"/>
</dbReference>
<name>T1CT46_9ZZZZ</name>
<sequence length="235" mass="25568">MRMPREIPGRATYEAAPNIALVKYWGVRDPKLALPYNSSLSVTLDRLRTRTTVVFDRALSEDRFVLDGTLQSGGPLSAVSAFLDRVRAIAHLPTHALVRSTNNFPTASGMASSASGFAALAGASTAAAGLDLSDRALSQLARYGSGSASRSIFGGFVEWRAGTRSDGRDCYARMLHPPLYWPSFRDLVVLIGAAPTKSVRSADAMQTSAHTSPYFLQRQRELPARTRRMIRAIHD</sequence>
<keyword evidence="4" id="KW-0443">Lipid metabolism</keyword>
<accession>T1CT46</accession>
<dbReference type="FunFam" id="3.30.230.10:FF:000072">
    <property type="entry name" value="Diphosphomevalonate decarboxylase"/>
    <property type="match status" value="1"/>
</dbReference>
<dbReference type="NCBIfam" id="TIGR01240">
    <property type="entry name" value="mevDPdecarb"/>
    <property type="match status" value="1"/>
</dbReference>
<dbReference type="GO" id="GO:0019287">
    <property type="term" value="P:isopentenyl diphosphate biosynthetic process, mevalonate pathway"/>
    <property type="evidence" value="ECO:0007669"/>
    <property type="project" value="InterPro"/>
</dbReference>
<dbReference type="InterPro" id="IPR014721">
    <property type="entry name" value="Ribsml_uS5_D2-typ_fold_subgr"/>
</dbReference>
<dbReference type="GO" id="GO:0004163">
    <property type="term" value="F:diphosphomevalonate decarboxylase activity"/>
    <property type="evidence" value="ECO:0007669"/>
    <property type="project" value="UniProtKB-EC"/>
</dbReference>
<dbReference type="GO" id="GO:0005829">
    <property type="term" value="C:cytosol"/>
    <property type="evidence" value="ECO:0007669"/>
    <property type="project" value="InterPro"/>
</dbReference>
<dbReference type="Gene3D" id="3.30.70.890">
    <property type="entry name" value="GHMP kinase, C-terminal domain"/>
    <property type="match status" value="1"/>
</dbReference>
<dbReference type="InterPro" id="IPR053859">
    <property type="entry name" value="MVD-like_N"/>
</dbReference>
<evidence type="ECO:0000256" key="3">
    <source>
        <dbReference type="ARBA" id="ARBA00022516"/>
    </source>
</evidence>
<reference evidence="7" key="1">
    <citation type="submission" date="2013-08" db="EMBL/GenBank/DDBJ databases">
        <authorList>
            <person name="Mendez C."/>
            <person name="Richter M."/>
            <person name="Ferrer M."/>
            <person name="Sanchez J."/>
        </authorList>
    </citation>
    <scope>NUCLEOTIDE SEQUENCE</scope>
</reference>
<evidence type="ECO:0000256" key="2">
    <source>
        <dbReference type="ARBA" id="ARBA00012296"/>
    </source>
</evidence>
<evidence type="ECO:0000256" key="1">
    <source>
        <dbReference type="ARBA" id="ARBA00008831"/>
    </source>
</evidence>
<dbReference type="EMBL" id="AUZY01002669">
    <property type="protein sequence ID" value="EQD71779.1"/>
    <property type="molecule type" value="Genomic_DNA"/>
</dbReference>